<organism evidence="2 3">
    <name type="scientific">Flavihumibacter petaseus NBRC 106054</name>
    <dbReference type="NCBI Taxonomy" id="1220578"/>
    <lineage>
        <taxon>Bacteria</taxon>
        <taxon>Pseudomonadati</taxon>
        <taxon>Bacteroidota</taxon>
        <taxon>Chitinophagia</taxon>
        <taxon>Chitinophagales</taxon>
        <taxon>Chitinophagaceae</taxon>
        <taxon>Flavihumibacter</taxon>
    </lineage>
</organism>
<dbReference type="InterPro" id="IPR036390">
    <property type="entry name" value="WH_DNA-bd_sf"/>
</dbReference>
<reference evidence="2 3" key="1">
    <citation type="submission" date="2015-04" db="EMBL/GenBank/DDBJ databases">
        <title>Whole genome shotgun sequence of Flavihumibacter petaseus NBRC 106054.</title>
        <authorList>
            <person name="Miyazawa S."/>
            <person name="Hosoyama A."/>
            <person name="Hashimoto M."/>
            <person name="Noguchi M."/>
            <person name="Tsuchikane K."/>
            <person name="Ohji S."/>
            <person name="Yamazoe A."/>
            <person name="Ichikawa N."/>
            <person name="Kimura A."/>
            <person name="Fujita N."/>
        </authorList>
    </citation>
    <scope>NUCLEOTIDE SEQUENCE [LARGE SCALE GENOMIC DNA]</scope>
    <source>
        <strain evidence="2 3">NBRC 106054</strain>
    </source>
</reference>
<evidence type="ECO:0000313" key="2">
    <source>
        <dbReference type="EMBL" id="GAO42341.1"/>
    </source>
</evidence>
<proteinExistence type="predicted"/>
<dbReference type="InterPro" id="IPR036388">
    <property type="entry name" value="WH-like_DNA-bd_sf"/>
</dbReference>
<comment type="caution">
    <text evidence="2">The sequence shown here is derived from an EMBL/GenBank/DDBJ whole genome shotgun (WGS) entry which is preliminary data.</text>
</comment>
<dbReference type="Gene3D" id="1.10.10.10">
    <property type="entry name" value="Winged helix-like DNA-binding domain superfamily/Winged helix DNA-binding domain"/>
    <property type="match status" value="1"/>
</dbReference>
<dbReference type="PANTHER" id="PTHR33164:SF43">
    <property type="entry name" value="HTH-TYPE TRANSCRIPTIONAL REPRESSOR YETL"/>
    <property type="match status" value="1"/>
</dbReference>
<dbReference type="RefSeq" id="WP_046368052.1">
    <property type="nucleotide sequence ID" value="NZ_BBWV01000001.1"/>
</dbReference>
<dbReference type="PANTHER" id="PTHR33164">
    <property type="entry name" value="TRANSCRIPTIONAL REGULATOR, MARR FAMILY"/>
    <property type="match status" value="1"/>
</dbReference>
<dbReference type="GO" id="GO:0006950">
    <property type="term" value="P:response to stress"/>
    <property type="evidence" value="ECO:0007669"/>
    <property type="project" value="TreeGrafter"/>
</dbReference>
<dbReference type="GO" id="GO:0003700">
    <property type="term" value="F:DNA-binding transcription factor activity"/>
    <property type="evidence" value="ECO:0007669"/>
    <property type="project" value="InterPro"/>
</dbReference>
<dbReference type="InterPro" id="IPR039422">
    <property type="entry name" value="MarR/SlyA-like"/>
</dbReference>
<sequence length="220" mass="25054">MAYELLKDVLDLVHQFEADETLNATYGKSVEGFKKWITATTPPGPAGETVHWEGKQEGRSAESVIASHIVHMNRFGKNYFRSAIHGSDFVSQEDVIYLIVLRFSDPITKMDLIKKNVHEKPVGMQIINRLIARGWVRQTDSPDDRRSKLINITEKGIQALDNLMVKVRQATQIVSGNLTPPEKTELLRLLSKLHDFHQPIYDRQIDTEHLLEAALHPQLP</sequence>
<accession>A0A0E9MY22</accession>
<dbReference type="SUPFAM" id="SSF46785">
    <property type="entry name" value="Winged helix' DNA-binding domain"/>
    <property type="match status" value="1"/>
</dbReference>
<dbReference type="STRING" id="1220578.FPE01S_01_13550"/>
<protein>
    <submittedName>
        <fullName evidence="2">Putative MarR family transcriptional regulator</fullName>
    </submittedName>
</protein>
<dbReference type="OrthoDB" id="961069at2"/>
<feature type="domain" description="HTH marR-type" evidence="1">
    <location>
        <begin position="62"/>
        <end position="195"/>
    </location>
</feature>
<gene>
    <name evidence="2" type="ORF">FPE01S_01_13550</name>
</gene>
<dbReference type="AlphaFoldDB" id="A0A0E9MY22"/>
<dbReference type="PRINTS" id="PR00598">
    <property type="entry name" value="HTHMARR"/>
</dbReference>
<evidence type="ECO:0000313" key="3">
    <source>
        <dbReference type="Proteomes" id="UP000033121"/>
    </source>
</evidence>
<name>A0A0E9MY22_9BACT</name>
<dbReference type="Pfam" id="PF12802">
    <property type="entry name" value="MarR_2"/>
    <property type="match status" value="1"/>
</dbReference>
<dbReference type="PROSITE" id="PS50995">
    <property type="entry name" value="HTH_MARR_2"/>
    <property type="match status" value="1"/>
</dbReference>
<keyword evidence="3" id="KW-1185">Reference proteome</keyword>
<dbReference type="Proteomes" id="UP000033121">
    <property type="component" value="Unassembled WGS sequence"/>
</dbReference>
<evidence type="ECO:0000259" key="1">
    <source>
        <dbReference type="PROSITE" id="PS50995"/>
    </source>
</evidence>
<dbReference type="EMBL" id="BBWV01000001">
    <property type="protein sequence ID" value="GAO42341.1"/>
    <property type="molecule type" value="Genomic_DNA"/>
</dbReference>
<dbReference type="SMART" id="SM00347">
    <property type="entry name" value="HTH_MARR"/>
    <property type="match status" value="1"/>
</dbReference>
<dbReference type="InterPro" id="IPR000835">
    <property type="entry name" value="HTH_MarR-typ"/>
</dbReference>